<dbReference type="Proteomes" id="UP000567179">
    <property type="component" value="Unassembled WGS sequence"/>
</dbReference>
<gene>
    <name evidence="2" type="ORF">D9619_007500</name>
</gene>
<protein>
    <recommendedName>
        <fullName evidence="1">Prolyl 4-hydroxylase alpha subunit Fe(2+) 2OG dioxygenase domain-containing protein</fullName>
    </recommendedName>
</protein>
<dbReference type="InterPro" id="IPR044862">
    <property type="entry name" value="Pro_4_hyd_alph_FE2OG_OXY"/>
</dbReference>
<comment type="caution">
    <text evidence="2">The sequence shown here is derived from an EMBL/GenBank/DDBJ whole genome shotgun (WGS) entry which is preliminary data.</text>
</comment>
<dbReference type="Gene3D" id="2.60.120.620">
    <property type="entry name" value="q2cbj1_9rhob like domain"/>
    <property type="match status" value="1"/>
</dbReference>
<dbReference type="EMBL" id="JAACJJ010000043">
    <property type="protein sequence ID" value="KAF5315241.1"/>
    <property type="molecule type" value="Genomic_DNA"/>
</dbReference>
<dbReference type="AlphaFoldDB" id="A0A8H5B2R1"/>
<dbReference type="OrthoDB" id="27483at2759"/>
<evidence type="ECO:0000313" key="3">
    <source>
        <dbReference type="Proteomes" id="UP000567179"/>
    </source>
</evidence>
<accession>A0A8H5B2R1</accession>
<evidence type="ECO:0000259" key="1">
    <source>
        <dbReference type="Pfam" id="PF13640"/>
    </source>
</evidence>
<keyword evidence="3" id="KW-1185">Reference proteome</keyword>
<feature type="domain" description="Prolyl 4-hydroxylase alpha subunit Fe(2+) 2OG dioxygenase" evidence="1">
    <location>
        <begin position="42"/>
        <end position="131"/>
    </location>
</feature>
<sequence>MENTKFATLFNPRDVGILDNVATNLLRGRVSTDEISAELYKLDVYGPGSFFKSHVDTPRSPDMFGSLVIVLPTKHEGGSLAFRHEQRAWNFDSAAMIGQDSKVVYTAFLGDVEHEVLPVVSGYRVTLTYNLYTRKRTGLPPPINMREYPGLSQMRIGLLTLLKDASFLPEGGFLGWGLSHYYVPPSAVGYQRET</sequence>
<name>A0A8H5B2R1_9AGAR</name>
<reference evidence="2 3" key="1">
    <citation type="journal article" date="2020" name="ISME J.">
        <title>Uncovering the hidden diversity of litter-decomposition mechanisms in mushroom-forming fungi.</title>
        <authorList>
            <person name="Floudas D."/>
            <person name="Bentzer J."/>
            <person name="Ahren D."/>
            <person name="Johansson T."/>
            <person name="Persson P."/>
            <person name="Tunlid A."/>
        </authorList>
    </citation>
    <scope>NUCLEOTIDE SEQUENCE [LARGE SCALE GENOMIC DNA]</scope>
    <source>
        <strain evidence="2 3">CBS 101986</strain>
    </source>
</reference>
<evidence type="ECO:0000313" key="2">
    <source>
        <dbReference type="EMBL" id="KAF5315241.1"/>
    </source>
</evidence>
<organism evidence="2 3">
    <name type="scientific">Psilocybe cf. subviscida</name>
    <dbReference type="NCBI Taxonomy" id="2480587"/>
    <lineage>
        <taxon>Eukaryota</taxon>
        <taxon>Fungi</taxon>
        <taxon>Dikarya</taxon>
        <taxon>Basidiomycota</taxon>
        <taxon>Agaricomycotina</taxon>
        <taxon>Agaricomycetes</taxon>
        <taxon>Agaricomycetidae</taxon>
        <taxon>Agaricales</taxon>
        <taxon>Agaricineae</taxon>
        <taxon>Strophariaceae</taxon>
        <taxon>Psilocybe</taxon>
    </lineage>
</organism>
<proteinExistence type="predicted"/>
<dbReference type="PANTHER" id="PTHR33099">
    <property type="entry name" value="FE2OG DIOXYGENASE DOMAIN-CONTAINING PROTEIN"/>
    <property type="match status" value="1"/>
</dbReference>
<dbReference type="PANTHER" id="PTHR33099:SF7">
    <property type="entry name" value="MYND-TYPE DOMAIN-CONTAINING PROTEIN"/>
    <property type="match status" value="1"/>
</dbReference>
<dbReference type="Pfam" id="PF13640">
    <property type="entry name" value="2OG-FeII_Oxy_3"/>
    <property type="match status" value="1"/>
</dbReference>